<organism evidence="2 3">
    <name type="scientific">Prochlorothrix hollandica PCC 9006 = CALU 1027</name>
    <dbReference type="NCBI Taxonomy" id="317619"/>
    <lineage>
        <taxon>Bacteria</taxon>
        <taxon>Bacillati</taxon>
        <taxon>Cyanobacteriota</taxon>
        <taxon>Cyanophyceae</taxon>
        <taxon>Prochlorotrichales</taxon>
        <taxon>Prochlorotrichaceae</taxon>
        <taxon>Prochlorothrix</taxon>
    </lineage>
</organism>
<dbReference type="RefSeq" id="WP_026099767.1">
    <property type="nucleotide sequence ID" value="NZ_KB235941.1"/>
</dbReference>
<proteinExistence type="predicted"/>
<dbReference type="EMBL" id="AJTX02000010">
    <property type="protein sequence ID" value="KKI98262.1"/>
    <property type="molecule type" value="Genomic_DNA"/>
</dbReference>
<name>A0A0M2PSY3_PROHO</name>
<evidence type="ECO:0000313" key="2">
    <source>
        <dbReference type="EMBL" id="KKI98262.1"/>
    </source>
</evidence>
<dbReference type="Gene3D" id="3.40.50.1820">
    <property type="entry name" value="alpha/beta hydrolase"/>
    <property type="match status" value="1"/>
</dbReference>
<keyword evidence="3" id="KW-1185">Reference proteome</keyword>
<dbReference type="PANTHER" id="PTHR46623">
    <property type="entry name" value="CARBOXYMETHYLENEBUTENOLIDASE-RELATED"/>
    <property type="match status" value="1"/>
</dbReference>
<dbReference type="PANTHER" id="PTHR46623:SF6">
    <property type="entry name" value="ALPHA_BETA-HYDROLASES SUPERFAMILY PROTEIN"/>
    <property type="match status" value="1"/>
</dbReference>
<sequence length="245" mass="25873">MITPSITTTSVTVTQGDLAIEAYLAQPSEPGCYPGILVIQEIFGVNSHIRSVADRLAHLGYVALAPALYQRTAPGFEVGYTAEDTALGRRYKDLTTAAELLGDLQGAIDYLKTLANVKTGGFGAIGFCFGGHVAYLAATLPDITATAVFYGAGIATFCPGGGPPTLSRTGEIGGTVYAFFGTEDPLIANDQVDQVEQALTAANPAHRVFRYPGAGHGFCCDQRADYRPEACGDAWDQVQHLFDTL</sequence>
<protein>
    <submittedName>
        <fullName evidence="2">Carboxymethylenebutenolidase</fullName>
    </submittedName>
</protein>
<dbReference type="STRING" id="317619.GCA_000332315_03718"/>
<dbReference type="InterPro" id="IPR051049">
    <property type="entry name" value="Dienelactone_hydrolase-like"/>
</dbReference>
<accession>A0A0M2PSY3</accession>
<gene>
    <name evidence="2" type="ORF">PROH_20450</name>
</gene>
<dbReference type="OrthoDB" id="9787933at2"/>
<dbReference type="Proteomes" id="UP000034681">
    <property type="component" value="Unassembled WGS sequence"/>
</dbReference>
<dbReference type="AlphaFoldDB" id="A0A0M2PSY3"/>
<dbReference type="GO" id="GO:0016787">
    <property type="term" value="F:hydrolase activity"/>
    <property type="evidence" value="ECO:0007669"/>
    <property type="project" value="InterPro"/>
</dbReference>
<dbReference type="InterPro" id="IPR029058">
    <property type="entry name" value="AB_hydrolase_fold"/>
</dbReference>
<feature type="domain" description="Dienelactone hydrolase" evidence="1">
    <location>
        <begin position="20"/>
        <end position="244"/>
    </location>
</feature>
<comment type="caution">
    <text evidence="2">The sequence shown here is derived from an EMBL/GenBank/DDBJ whole genome shotgun (WGS) entry which is preliminary data.</text>
</comment>
<evidence type="ECO:0000259" key="1">
    <source>
        <dbReference type="Pfam" id="PF01738"/>
    </source>
</evidence>
<evidence type="ECO:0000313" key="3">
    <source>
        <dbReference type="Proteomes" id="UP000034681"/>
    </source>
</evidence>
<dbReference type="InterPro" id="IPR002925">
    <property type="entry name" value="Dienelactn_hydro"/>
</dbReference>
<dbReference type="Pfam" id="PF01738">
    <property type="entry name" value="DLH"/>
    <property type="match status" value="1"/>
</dbReference>
<dbReference type="SUPFAM" id="SSF53474">
    <property type="entry name" value="alpha/beta-Hydrolases"/>
    <property type="match status" value="1"/>
</dbReference>
<reference evidence="2" key="1">
    <citation type="submission" date="2012-04" db="EMBL/GenBank/DDBJ databases">
        <authorList>
            <person name="Borisov I.G."/>
            <person name="Ivanikova N.V."/>
            <person name="Pinevich A.V."/>
        </authorList>
    </citation>
    <scope>NUCLEOTIDE SEQUENCE</scope>
    <source>
        <strain evidence="2">CALU 1027</strain>
    </source>
</reference>
<dbReference type="eggNOG" id="COG0412">
    <property type="taxonomic scope" value="Bacteria"/>
</dbReference>